<dbReference type="AlphaFoldDB" id="A0A3P1TCR8"/>
<dbReference type="SUPFAM" id="SSF52540">
    <property type="entry name" value="P-loop containing nucleoside triphosphate hydrolases"/>
    <property type="match status" value="2"/>
</dbReference>
<feature type="domain" description="SWIM-type" evidence="3">
    <location>
        <begin position="68"/>
        <end position="102"/>
    </location>
</feature>
<dbReference type="GO" id="GO:0005524">
    <property type="term" value="F:ATP binding"/>
    <property type="evidence" value="ECO:0007669"/>
    <property type="project" value="InterPro"/>
</dbReference>
<dbReference type="Pfam" id="PF04434">
    <property type="entry name" value="SWIM"/>
    <property type="match status" value="1"/>
</dbReference>
<keyword evidence="1" id="KW-0378">Hydrolase</keyword>
<keyword evidence="2" id="KW-0862">Zinc</keyword>
<dbReference type="PROSITE" id="PS51194">
    <property type="entry name" value="HELICASE_CTER"/>
    <property type="match status" value="1"/>
</dbReference>
<keyword evidence="2" id="KW-0863">Zinc-finger</keyword>
<dbReference type="PROSITE" id="PS51192">
    <property type="entry name" value="HELICASE_ATP_BIND_1"/>
    <property type="match status" value="1"/>
</dbReference>
<dbReference type="Gene3D" id="3.40.50.10810">
    <property type="entry name" value="Tandem AAA-ATPase domain"/>
    <property type="match status" value="1"/>
</dbReference>
<accession>A0A3P1TCR8</accession>
<dbReference type="InterPro" id="IPR049730">
    <property type="entry name" value="SNF2/RAD54-like_C"/>
</dbReference>
<dbReference type="InterPro" id="IPR014001">
    <property type="entry name" value="Helicase_ATP-bd"/>
</dbReference>
<reference evidence="6 7" key="1">
    <citation type="submission" date="2018-11" db="EMBL/GenBank/DDBJ databases">
        <title>Genomes From Bacteria Associated with the Canine Oral Cavity: a Test Case for Automated Genome-Based Taxonomic Assignment.</title>
        <authorList>
            <person name="Coil D.A."/>
            <person name="Jospin G."/>
            <person name="Darling A.E."/>
            <person name="Wallis C."/>
            <person name="Davis I.J."/>
            <person name="Harris S."/>
            <person name="Eisen J.A."/>
            <person name="Holcombe L.J."/>
            <person name="O'Flynn C."/>
        </authorList>
    </citation>
    <scope>NUCLEOTIDE SEQUENCE [LARGE SCALE GENOMIC DNA]</scope>
    <source>
        <strain evidence="6 7">OH887_COT-365</strain>
    </source>
</reference>
<comment type="caution">
    <text evidence="6">The sequence shown here is derived from an EMBL/GenBank/DDBJ whole genome shotgun (WGS) entry which is preliminary data.</text>
</comment>
<dbReference type="Pfam" id="PF00176">
    <property type="entry name" value="SNF2-rel_dom"/>
    <property type="match status" value="1"/>
</dbReference>
<dbReference type="Proteomes" id="UP000280819">
    <property type="component" value="Unassembled WGS sequence"/>
</dbReference>
<keyword evidence="2" id="KW-0479">Metal-binding</keyword>
<name>A0A3P1TCR8_9ACTN</name>
<dbReference type="InterPro" id="IPR001650">
    <property type="entry name" value="Helicase_C-like"/>
</dbReference>
<feature type="domain" description="Helicase ATP-binding" evidence="4">
    <location>
        <begin position="615"/>
        <end position="779"/>
    </location>
</feature>
<evidence type="ECO:0000313" key="7">
    <source>
        <dbReference type="Proteomes" id="UP000280819"/>
    </source>
</evidence>
<evidence type="ECO:0000259" key="3">
    <source>
        <dbReference type="PROSITE" id="PS50966"/>
    </source>
</evidence>
<dbReference type="CDD" id="cd18012">
    <property type="entry name" value="DEXQc_arch_SWI2_SNF2"/>
    <property type="match status" value="1"/>
</dbReference>
<proteinExistence type="predicted"/>
<dbReference type="GO" id="GO:0008270">
    <property type="term" value="F:zinc ion binding"/>
    <property type="evidence" value="ECO:0007669"/>
    <property type="project" value="UniProtKB-KW"/>
</dbReference>
<feature type="domain" description="Helicase C-terminal" evidence="5">
    <location>
        <begin position="900"/>
        <end position="1051"/>
    </location>
</feature>
<dbReference type="GO" id="GO:0004386">
    <property type="term" value="F:helicase activity"/>
    <property type="evidence" value="ECO:0007669"/>
    <property type="project" value="UniProtKB-KW"/>
</dbReference>
<dbReference type="GO" id="GO:0016787">
    <property type="term" value="F:hydrolase activity"/>
    <property type="evidence" value="ECO:0007669"/>
    <property type="project" value="UniProtKB-KW"/>
</dbReference>
<dbReference type="EMBL" id="RQZG01000001">
    <property type="protein sequence ID" value="RRD07020.1"/>
    <property type="molecule type" value="Genomic_DNA"/>
</dbReference>
<dbReference type="SMART" id="SM00490">
    <property type="entry name" value="HELICc"/>
    <property type="match status" value="1"/>
</dbReference>
<gene>
    <name evidence="6" type="ORF">EII34_00515</name>
</gene>
<protein>
    <submittedName>
        <fullName evidence="6">DEAD/DEAH box helicase</fullName>
    </submittedName>
</protein>
<evidence type="ECO:0000259" key="4">
    <source>
        <dbReference type="PROSITE" id="PS51192"/>
    </source>
</evidence>
<dbReference type="InterPro" id="IPR007527">
    <property type="entry name" value="Znf_SWIM"/>
</dbReference>
<organism evidence="6 7">
    <name type="scientific">Arachnia propionica</name>
    <dbReference type="NCBI Taxonomy" id="1750"/>
    <lineage>
        <taxon>Bacteria</taxon>
        <taxon>Bacillati</taxon>
        <taxon>Actinomycetota</taxon>
        <taxon>Actinomycetes</taxon>
        <taxon>Propionibacteriales</taxon>
        <taxon>Propionibacteriaceae</taxon>
        <taxon>Arachnia</taxon>
    </lineage>
</organism>
<evidence type="ECO:0000259" key="5">
    <source>
        <dbReference type="PROSITE" id="PS51194"/>
    </source>
</evidence>
<keyword evidence="6" id="KW-0547">Nucleotide-binding</keyword>
<dbReference type="SMART" id="SM00487">
    <property type="entry name" value="DEXDc"/>
    <property type="match status" value="1"/>
</dbReference>
<dbReference type="InterPro" id="IPR027417">
    <property type="entry name" value="P-loop_NTPase"/>
</dbReference>
<dbReference type="CDD" id="cd18793">
    <property type="entry name" value="SF2_C_SNF"/>
    <property type="match status" value="1"/>
</dbReference>
<dbReference type="PANTHER" id="PTHR10799">
    <property type="entry name" value="SNF2/RAD54 HELICASE FAMILY"/>
    <property type="match status" value="1"/>
</dbReference>
<evidence type="ECO:0000256" key="2">
    <source>
        <dbReference type="PROSITE-ProRule" id="PRU00325"/>
    </source>
</evidence>
<dbReference type="InterPro" id="IPR000330">
    <property type="entry name" value="SNF2_N"/>
</dbReference>
<keyword evidence="6" id="KW-0067">ATP-binding</keyword>
<dbReference type="InterPro" id="IPR038718">
    <property type="entry name" value="SNF2-like_sf"/>
</dbReference>
<dbReference type="Gene3D" id="3.40.50.300">
    <property type="entry name" value="P-loop containing nucleotide triphosphate hydrolases"/>
    <property type="match status" value="1"/>
</dbReference>
<dbReference type="Pfam" id="PF00271">
    <property type="entry name" value="Helicase_C"/>
    <property type="match status" value="1"/>
</dbReference>
<keyword evidence="6" id="KW-0347">Helicase</keyword>
<dbReference type="PROSITE" id="PS50966">
    <property type="entry name" value="ZF_SWIM"/>
    <property type="match status" value="1"/>
</dbReference>
<evidence type="ECO:0000256" key="1">
    <source>
        <dbReference type="ARBA" id="ARBA00022801"/>
    </source>
</evidence>
<dbReference type="OrthoDB" id="9760715at2"/>
<evidence type="ECO:0000313" key="6">
    <source>
        <dbReference type="EMBL" id="RRD07020.1"/>
    </source>
</evidence>
<sequence length="1064" mass="117226">MGLVLTVMGRDVTDWVSQVTDEDIKRQWGVPALLRGRTHMVAGHVMASEFDERGDLVAKVGTTGNRIYTTRVSQDRYGLESTCSCPIGSGCKHAVAALLAAREARDQDEGRAWETVLAAMLPPPPPEGTVTALGLEFSTRDGGEGADVIQLRALAGTTRGWARSRASWTELLSPYPDTDWEPRQLVLLQQLARLAGPSQATATWLTLGELGPLVWPLLRRLQAVGLPFLPGEGLRAVDLAPDPGRIWLESTTLEDGALRLTADGSLGVLPEGGRRLLLGSPAHGVAELAPGGRLRLTQLEETPPEALRSFLTSRAELLIPVEDIPRFQLMYLPNLVGEGLLADHGELAADLPTPQLLLDLAHGPGHRLSLTWGFRYRSKTCSADVPLRSAVGGPPRDRQQERVLVRRAVSLLTRPGLVDEEDDLVPSQELTGIDAARFVTDDLPVLLEADVAVEVSGEETTFRRVEESPEIRLATQDTRDRDWFNLDIEVRVSGHRVPLADLLRALTSGDDAMLLADGTWFDLDVPQLNHLRSLIDEARELTGTGADEDLRLSPYQLGLMAELEDLATWERHSKRWRSRVKGLMAAVDDSPTETPPPGLRAELRPYQVEGLSWLARLWDAELGGVLADDMGLGKTLQTIALLERARQRGELDGHPVLVVAPASVVGTWAEEAARFAPDLRVVTIGATRVRRGSVLADGIRGAHVVVTSYTLLRLEEEQYLGTSWRGLVLDEAQFVKNHRSRTHQVVGRIGAPFTLAITGTPLENSLGDLWSMFALVAPGLLPRPVGFTERYRSPIENDGDPAALLRLRSRIRPFMLRRTKAQVVQELPPKTEQVLGLELDPAHRRIYDQHLTRERVRVLGMLDDLGRNKVAIFRALTRLRQLALDPRLVDPDSPVGDSVKITALLEQLRELSAEGHRALVFSSFTGFLGLVRDTLAQEGIGHVYLDGRTRDRQARINQFREGTDPVFLISLKAGGFGLTLTEADYVFVLDPWWNPAAENQAVDRAHRIGQSRSVNVYKMVAGDTIEEKVVALQQRKRTLFDAVVDTGEFRSSAITAEDIRALVE</sequence>